<evidence type="ECO:0000259" key="3">
    <source>
        <dbReference type="Pfam" id="PF00460"/>
    </source>
</evidence>
<organism evidence="4 5">
    <name type="scientific">Albidovulum sediminicola</name>
    <dbReference type="NCBI Taxonomy" id="2984331"/>
    <lineage>
        <taxon>Bacteria</taxon>
        <taxon>Pseudomonadati</taxon>
        <taxon>Pseudomonadota</taxon>
        <taxon>Alphaproteobacteria</taxon>
        <taxon>Rhodobacterales</taxon>
        <taxon>Paracoccaceae</taxon>
        <taxon>Albidovulum</taxon>
    </lineage>
</organism>
<feature type="domain" description="Flagellar basal body rod protein N-terminal" evidence="3">
    <location>
        <begin position="9"/>
        <end position="38"/>
    </location>
</feature>
<dbReference type="EMBL" id="JAOWLA010000015">
    <property type="protein sequence ID" value="MCV2866088.1"/>
    <property type="molecule type" value="Genomic_DNA"/>
</dbReference>
<dbReference type="RefSeq" id="WP_263722620.1">
    <property type="nucleotide sequence ID" value="NZ_JAOWLA010000015.1"/>
</dbReference>
<keyword evidence="5" id="KW-1185">Reference proteome</keyword>
<dbReference type="Pfam" id="PF00460">
    <property type="entry name" value="Flg_bb_rod"/>
    <property type="match status" value="1"/>
</dbReference>
<dbReference type="NCBIfam" id="NF009270">
    <property type="entry name" value="PRK12627.1"/>
    <property type="match status" value="1"/>
</dbReference>
<protein>
    <submittedName>
        <fullName evidence="4">FlgB family protein</fullName>
    </submittedName>
</protein>
<dbReference type="Proteomes" id="UP001652503">
    <property type="component" value="Unassembled WGS sequence"/>
</dbReference>
<sequence>MVQQPQILTIASALARHTAIRQALVAQNIANADTPGYRGRDLEDFSTLFARGGDGAMRASRPGHIGQFASFGLTEPQPVAGGGSMSPNGNDVSLEDEMVRAAAIRQDHDLALSVYRTSLGVLRTSLGRA</sequence>
<dbReference type="InterPro" id="IPR001444">
    <property type="entry name" value="Flag_bb_rod_N"/>
</dbReference>
<evidence type="ECO:0000256" key="1">
    <source>
        <dbReference type="ARBA" id="ARBA00004117"/>
    </source>
</evidence>
<feature type="region of interest" description="Disordered" evidence="2">
    <location>
        <begin position="70"/>
        <end position="92"/>
    </location>
</feature>
<proteinExistence type="predicted"/>
<evidence type="ECO:0000313" key="5">
    <source>
        <dbReference type="Proteomes" id="UP001652503"/>
    </source>
</evidence>
<gene>
    <name evidence="4" type="ORF">OE647_15295</name>
</gene>
<comment type="caution">
    <text evidence="4">The sequence shown here is derived from an EMBL/GenBank/DDBJ whole genome shotgun (WGS) entry which is preliminary data.</text>
</comment>
<comment type="subcellular location">
    <subcellularLocation>
        <location evidence="1">Bacterial flagellum basal body</location>
    </subcellularLocation>
</comment>
<evidence type="ECO:0000256" key="2">
    <source>
        <dbReference type="SAM" id="MobiDB-lite"/>
    </source>
</evidence>
<reference evidence="4 5" key="1">
    <citation type="submission" date="2022-10" db="EMBL/GenBank/DDBJ databases">
        <title>Defluviimonas sp. nov., isolated from ocean surface water.</title>
        <authorList>
            <person name="He W."/>
            <person name="Wang L."/>
            <person name="Zhang D.-F."/>
        </authorList>
    </citation>
    <scope>NUCLEOTIDE SEQUENCE [LARGE SCALE GENOMIC DNA]</scope>
    <source>
        <strain evidence="4 5">WL0075</strain>
    </source>
</reference>
<name>A0ABT2Z4N9_9RHOB</name>
<evidence type="ECO:0000313" key="4">
    <source>
        <dbReference type="EMBL" id="MCV2866088.1"/>
    </source>
</evidence>
<accession>A0ABT2Z4N9</accession>